<accession>A0A316Z9G8</accession>
<feature type="region of interest" description="Disordered" evidence="1">
    <location>
        <begin position="21"/>
        <end position="47"/>
    </location>
</feature>
<evidence type="ECO:0000256" key="1">
    <source>
        <dbReference type="SAM" id="MobiDB-lite"/>
    </source>
</evidence>
<reference evidence="2 3" key="1">
    <citation type="journal article" date="2018" name="Mol. Biol. Evol.">
        <title>Broad Genomic Sampling Reveals a Smut Pathogenic Ancestry of the Fungal Clade Ustilaginomycotina.</title>
        <authorList>
            <person name="Kijpornyongpan T."/>
            <person name="Mondo S.J."/>
            <person name="Barry K."/>
            <person name="Sandor L."/>
            <person name="Lee J."/>
            <person name="Lipzen A."/>
            <person name="Pangilinan J."/>
            <person name="LaButti K."/>
            <person name="Hainaut M."/>
            <person name="Henrissat B."/>
            <person name="Grigoriev I.V."/>
            <person name="Spatafora J.W."/>
            <person name="Aime M.C."/>
        </authorList>
    </citation>
    <scope>NUCLEOTIDE SEQUENCE [LARGE SCALE GENOMIC DNA]</scope>
    <source>
        <strain evidence="2 3">MCA 4186</strain>
    </source>
</reference>
<dbReference type="RefSeq" id="XP_025597871.1">
    <property type="nucleotide sequence ID" value="XM_025742538.1"/>
</dbReference>
<evidence type="ECO:0000313" key="3">
    <source>
        <dbReference type="Proteomes" id="UP000245946"/>
    </source>
</evidence>
<gene>
    <name evidence="2" type="ORF">FA09DRAFT_330273</name>
</gene>
<dbReference type="AlphaFoldDB" id="A0A316Z9G8"/>
<dbReference type="Proteomes" id="UP000245946">
    <property type="component" value="Unassembled WGS sequence"/>
</dbReference>
<protein>
    <submittedName>
        <fullName evidence="2">Uncharacterized protein</fullName>
    </submittedName>
</protein>
<sequence length="95" mass="9637">MGQRGGCGCGAVGGARLPSCAARHRTSEHPSPPPLSTSTSKGRCSVGPRASRMLHCAGSAILLLVPGSNGDARCTWPPLDTSGASMYCTRPTNGQ</sequence>
<dbReference type="GeneID" id="37270082"/>
<evidence type="ECO:0000313" key="2">
    <source>
        <dbReference type="EMBL" id="PWN97592.1"/>
    </source>
</evidence>
<dbReference type="EMBL" id="KZ819294">
    <property type="protein sequence ID" value="PWN97592.1"/>
    <property type="molecule type" value="Genomic_DNA"/>
</dbReference>
<name>A0A316Z9G8_9BASI</name>
<proteinExistence type="predicted"/>
<organism evidence="2 3">
    <name type="scientific">Tilletiopsis washingtonensis</name>
    <dbReference type="NCBI Taxonomy" id="58919"/>
    <lineage>
        <taxon>Eukaryota</taxon>
        <taxon>Fungi</taxon>
        <taxon>Dikarya</taxon>
        <taxon>Basidiomycota</taxon>
        <taxon>Ustilaginomycotina</taxon>
        <taxon>Exobasidiomycetes</taxon>
        <taxon>Entylomatales</taxon>
        <taxon>Entylomatales incertae sedis</taxon>
        <taxon>Tilletiopsis</taxon>
    </lineage>
</organism>
<keyword evidence="3" id="KW-1185">Reference proteome</keyword>